<feature type="region of interest" description="Disordered" evidence="4">
    <location>
        <begin position="1185"/>
        <end position="1204"/>
    </location>
</feature>
<feature type="compositionally biased region" description="Low complexity" evidence="4">
    <location>
        <begin position="1132"/>
        <end position="1142"/>
    </location>
</feature>
<dbReference type="PANTHER" id="PTHR12756:SF12">
    <property type="entry name" value="CYTOSOLIC CARBOXYPEPTIDASE-LIKE PROTEIN 5"/>
    <property type="match status" value="1"/>
</dbReference>
<feature type="region of interest" description="Disordered" evidence="4">
    <location>
        <begin position="23"/>
        <end position="59"/>
    </location>
</feature>
<dbReference type="GO" id="GO:0004181">
    <property type="term" value="F:metallocarboxypeptidase activity"/>
    <property type="evidence" value="ECO:0007669"/>
    <property type="project" value="InterPro"/>
</dbReference>
<dbReference type="Gene3D" id="2.60.40.3120">
    <property type="match status" value="1"/>
</dbReference>
<keyword evidence="6" id="KW-0645">Protease</keyword>
<reference evidence="6" key="1">
    <citation type="journal article" date="2021" name="Sci. Adv.">
        <title>The American lobster genome reveals insights on longevity, neural, and immune adaptations.</title>
        <authorList>
            <person name="Polinski J.M."/>
            <person name="Zimin A.V."/>
            <person name="Clark K.F."/>
            <person name="Kohn A.B."/>
            <person name="Sadowski N."/>
            <person name="Timp W."/>
            <person name="Ptitsyn A."/>
            <person name="Khanna P."/>
            <person name="Romanova D.Y."/>
            <person name="Williams P."/>
            <person name="Greenwood S.J."/>
            <person name="Moroz L.L."/>
            <person name="Walt D.R."/>
            <person name="Bodnar A.G."/>
        </authorList>
    </citation>
    <scope>NUCLEOTIDE SEQUENCE</scope>
    <source>
        <strain evidence="6">GMGI-L3</strain>
    </source>
</reference>
<dbReference type="Proteomes" id="UP000747542">
    <property type="component" value="Unassembled WGS sequence"/>
</dbReference>
<evidence type="ECO:0000256" key="3">
    <source>
        <dbReference type="PROSITE-ProRule" id="PRU01379"/>
    </source>
</evidence>
<feature type="region of interest" description="Disordered" evidence="4">
    <location>
        <begin position="648"/>
        <end position="683"/>
    </location>
</feature>
<dbReference type="InterPro" id="IPR050821">
    <property type="entry name" value="Cytosolic_carboxypeptidase"/>
</dbReference>
<feature type="region of interest" description="Disordered" evidence="4">
    <location>
        <begin position="350"/>
        <end position="392"/>
    </location>
</feature>
<evidence type="ECO:0000259" key="5">
    <source>
        <dbReference type="PROSITE" id="PS52035"/>
    </source>
</evidence>
<feature type="compositionally biased region" description="Polar residues" evidence="4">
    <location>
        <begin position="350"/>
        <end position="389"/>
    </location>
</feature>
<keyword evidence="6" id="KW-0378">Hydrolase</keyword>
<protein>
    <submittedName>
        <fullName evidence="6">Cytosolic carboxypeptidase-like protein 5-like</fullName>
    </submittedName>
</protein>
<feature type="compositionally biased region" description="Polar residues" evidence="4">
    <location>
        <begin position="954"/>
        <end position="967"/>
    </location>
</feature>
<accession>A0A8J5MU58</accession>
<dbReference type="GO" id="GO:0006508">
    <property type="term" value="P:proteolysis"/>
    <property type="evidence" value="ECO:0007669"/>
    <property type="project" value="InterPro"/>
</dbReference>
<comment type="caution">
    <text evidence="6">The sequence shown here is derived from an EMBL/GenBank/DDBJ whole genome shotgun (WGS) entry which is preliminary data.</text>
</comment>
<feature type="active site" description="Proton donor/acceptor" evidence="3">
    <location>
        <position position="460"/>
    </location>
</feature>
<dbReference type="SUPFAM" id="SSF53187">
    <property type="entry name" value="Zn-dependent exopeptidases"/>
    <property type="match status" value="2"/>
</dbReference>
<feature type="compositionally biased region" description="Polar residues" evidence="4">
    <location>
        <begin position="878"/>
        <end position="899"/>
    </location>
</feature>
<evidence type="ECO:0000313" key="7">
    <source>
        <dbReference type="Proteomes" id="UP000747542"/>
    </source>
</evidence>
<dbReference type="InterPro" id="IPR000834">
    <property type="entry name" value="Peptidase_M14"/>
</dbReference>
<name>A0A8J5MU58_HOMAM</name>
<feature type="region of interest" description="Disordered" evidence="4">
    <location>
        <begin position="878"/>
        <end position="1003"/>
    </location>
</feature>
<dbReference type="Gene3D" id="3.40.630.10">
    <property type="entry name" value="Zn peptidases"/>
    <property type="match status" value="2"/>
</dbReference>
<feature type="region of interest" description="Disordered" evidence="4">
    <location>
        <begin position="1066"/>
        <end position="1103"/>
    </location>
</feature>
<feature type="region of interest" description="Disordered" evidence="4">
    <location>
        <begin position="822"/>
        <end position="853"/>
    </location>
</feature>
<feature type="region of interest" description="Disordered" evidence="4">
    <location>
        <begin position="1122"/>
        <end position="1152"/>
    </location>
</feature>
<gene>
    <name evidence="6" type="primary">AGBL5-L</name>
    <name evidence="6" type="ORF">Hamer_G002189</name>
</gene>
<feature type="domain" description="Peptidase M14" evidence="5">
    <location>
        <begin position="171"/>
        <end position="489"/>
    </location>
</feature>
<dbReference type="GO" id="GO:0008270">
    <property type="term" value="F:zinc ion binding"/>
    <property type="evidence" value="ECO:0007669"/>
    <property type="project" value="InterPro"/>
</dbReference>
<evidence type="ECO:0000313" key="6">
    <source>
        <dbReference type="EMBL" id="KAG7163114.1"/>
    </source>
</evidence>
<evidence type="ECO:0000256" key="4">
    <source>
        <dbReference type="SAM" id="MobiDB-lite"/>
    </source>
</evidence>
<organism evidence="6 7">
    <name type="scientific">Homarus americanus</name>
    <name type="common">American lobster</name>
    <dbReference type="NCBI Taxonomy" id="6706"/>
    <lineage>
        <taxon>Eukaryota</taxon>
        <taxon>Metazoa</taxon>
        <taxon>Ecdysozoa</taxon>
        <taxon>Arthropoda</taxon>
        <taxon>Crustacea</taxon>
        <taxon>Multicrustacea</taxon>
        <taxon>Malacostraca</taxon>
        <taxon>Eumalacostraca</taxon>
        <taxon>Eucarida</taxon>
        <taxon>Decapoda</taxon>
        <taxon>Pleocyemata</taxon>
        <taxon>Astacidea</taxon>
        <taxon>Nephropoidea</taxon>
        <taxon>Nephropidae</taxon>
        <taxon>Homarus</taxon>
    </lineage>
</organism>
<sequence length="1285" mass="140174">MEEIIGPFIFTSNFESGNLARVEKVDPPGSGHAPSSQGGSLTGGRKAHKSSTSSQPIVDPMPVNYEFNLWTRPDCAGTEYENNNRTWFFFGIKGGAVGNRVRLNVMNLNKQSKLYSQGMQPVMQCISNTRPPRWERIKDRCTYRSEENSTVITWVHTVNEACAVTHYAFTYPFTYSELQTVLESLDRRFPPGCPSLYYHRELLIYSLDHWRVDLVTVSSHNDRVEEREDRLPGLFPLADQPRPHRFPNKKVVFVSARVHPGETSSSFVLNGFLNFIVSNDPRAVKLRDMFVFKLIPFLNPDGVVRGHYRTDQRGVNLNRVYVDPSPTLHPTIYAARQVILYHHHGQLTTTPVEETPSISTNTDSTDPATVNATSTSSDDLGVSVTNTSKGPPVVMDEDTCHSFSDVQCGKAGGSGSGRVRGMSLMEMDEPSASGWDISSNVSVDCGMAGSSFHRDPHTVEVHDDCSNVSCISEAETGVTSMFGSMAALSEFRDIISINKNSEQTNKAVNSPCVTQIKNEAIECDASCKSKDLFLKDFNKEESDKGCRDCFYDQRLSNKTTIERDLNIFGSVSASKQKPNLSTVSPNANIVSVTSVSSPVSSQHQLKVETAERSVNYSFSLGKSAKKDSLNFKRDLSATAGVHYKTVLKSGSPPTPSGVQGTSGVREGFGIASSSESEAECGRPGRESEVCLGVLETSLPLPAQEFTPALSPPTPIPEETQVTSGLFLYVDLHGHASKKGIFIYGNWYEDPAVMVENMLFPKVLAINCPNFDFAACNFSERNMYLKDRRDGMSKEGSGRVAIMRATGLLRSYTLECNYNTGRIYNPTPPSPLDHRKTPQSPLSSPPKYTPAVFEDSQYGNLGGVRTWLHHFLSSSALSPRTHITGTHTQRTPASRPSNKLTVERLGGARSGATGPRLGPNRQGPPSTPASPRLPRSRSQRVRRHSWCLTVDAENQEPQENPEGTTRSRPVSAKKPIASSGLSPRCKPKSPKIKTSSPKKPGVSRSLTFTELGESSHIGGEAKIASSKMTSSKHSLTASVSLTPNLNVKLSISDTPESPTLVKKVEKIRRQRSKGLTSGTKKLKICASSSSNTEEASLKNKDPSYYSLPGLEVNERKCSPLSPSQEGFYAAGQSPLSPRSPLSSVCEPQASHSSPGLGIITTTASCELYVQPKSPAVVTSSKKVTKVLSSPSKRSSKHTLKSLSKSMDRLPAVAGAAGERLKLLPKKVKKKVAARSVTDLPGTITSQPIKPASSQPTLDWIISEPPQVISTDIDPVPPKIKKRKKNS</sequence>
<dbReference type="Pfam" id="PF18027">
    <property type="entry name" value="Pepdidase_M14_N"/>
    <property type="match status" value="1"/>
</dbReference>
<comment type="cofactor">
    <cofactor evidence="1">
        <name>Zn(2+)</name>
        <dbReference type="ChEBI" id="CHEBI:29105"/>
    </cofactor>
</comment>
<evidence type="ECO:0000256" key="2">
    <source>
        <dbReference type="ARBA" id="ARBA00005988"/>
    </source>
</evidence>
<evidence type="ECO:0000256" key="1">
    <source>
        <dbReference type="ARBA" id="ARBA00001947"/>
    </source>
</evidence>
<dbReference type="PANTHER" id="PTHR12756">
    <property type="entry name" value="CYTOSOLIC CARBOXYPEPTIDASE"/>
    <property type="match status" value="1"/>
</dbReference>
<dbReference type="EMBL" id="JAHLQT010026502">
    <property type="protein sequence ID" value="KAG7163114.1"/>
    <property type="molecule type" value="Genomic_DNA"/>
</dbReference>
<feature type="non-terminal residue" evidence="6">
    <location>
        <position position="1"/>
    </location>
</feature>
<keyword evidence="6" id="KW-0121">Carboxypeptidase</keyword>
<keyword evidence="7" id="KW-1185">Reference proteome</keyword>
<dbReference type="Pfam" id="PF00246">
    <property type="entry name" value="Peptidase_M14"/>
    <property type="match status" value="1"/>
</dbReference>
<proteinExistence type="inferred from homology"/>
<dbReference type="InterPro" id="IPR040626">
    <property type="entry name" value="Pepdidase_M14_N"/>
</dbReference>
<feature type="compositionally biased region" description="Basic residues" evidence="4">
    <location>
        <begin position="933"/>
        <end position="944"/>
    </location>
</feature>
<dbReference type="PROSITE" id="PS52035">
    <property type="entry name" value="PEPTIDASE_M14"/>
    <property type="match status" value="1"/>
</dbReference>
<comment type="similarity">
    <text evidence="2 3">Belongs to the peptidase M14 family.</text>
</comment>